<evidence type="ECO:0008006" key="4">
    <source>
        <dbReference type="Google" id="ProtNLM"/>
    </source>
</evidence>
<dbReference type="OrthoDB" id="696337at2759"/>
<dbReference type="PANTHER" id="PTHR33265">
    <property type="entry name" value="AVR9/CF-9 RAPIDLY ELICITED PROTEIN-RELATED"/>
    <property type="match status" value="1"/>
</dbReference>
<dbReference type="Pfam" id="PF05553">
    <property type="entry name" value="DUF761"/>
    <property type="match status" value="1"/>
</dbReference>
<evidence type="ECO:0000313" key="3">
    <source>
        <dbReference type="Proteomes" id="UP000813462"/>
    </source>
</evidence>
<accession>A0A978V6L9</accession>
<dbReference type="AlphaFoldDB" id="A0A978V6L9"/>
<feature type="region of interest" description="Disordered" evidence="1">
    <location>
        <begin position="153"/>
        <end position="182"/>
    </location>
</feature>
<evidence type="ECO:0000256" key="1">
    <source>
        <dbReference type="SAM" id="MobiDB-lite"/>
    </source>
</evidence>
<name>A0A978V6L9_ZIZJJ</name>
<proteinExistence type="predicted"/>
<dbReference type="InterPro" id="IPR008480">
    <property type="entry name" value="DUF761_pln"/>
</dbReference>
<dbReference type="PANTHER" id="PTHR33265:SF28">
    <property type="entry name" value="DUF761 DOMAIN-CONTAINING PROTEIN"/>
    <property type="match status" value="1"/>
</dbReference>
<gene>
    <name evidence="2" type="ORF">FEM48_Zijuj06G0024400</name>
</gene>
<sequence>MEPIPPPPPPPPVIARKLGNVVRLIFFMFQKGISKKKLMPDLNLMMERGKIIGKSFNDLMIRHNTALGCSSHDVQMSYVSPREYEFSCSNSTDHPPYIPFLVNKRKSRYLGTSRYKRHVAQYHVPHCHWQPTLELEDDTVAVNSVEVLRGLNSSSTSSSRRHVAADASPSRRVRKTESPLSLRHADEDSYVDKAAEEFIERFYRELMLQKRMAARETADWYG</sequence>
<dbReference type="EMBL" id="JAEACU010000006">
    <property type="protein sequence ID" value="KAH7523554.1"/>
    <property type="molecule type" value="Genomic_DNA"/>
</dbReference>
<dbReference type="Proteomes" id="UP000813462">
    <property type="component" value="Unassembled WGS sequence"/>
</dbReference>
<protein>
    <recommendedName>
        <fullName evidence="4">Avr9/Cf-9 rapidly elicited protein</fullName>
    </recommendedName>
</protein>
<reference evidence="2" key="1">
    <citation type="journal article" date="2021" name="Front. Plant Sci.">
        <title>Chromosome-Scale Genome Assembly for Chinese Sour Jujube and Insights Into Its Genome Evolution and Domestication Signature.</title>
        <authorList>
            <person name="Shen L.-Y."/>
            <person name="Luo H."/>
            <person name="Wang X.-L."/>
            <person name="Wang X.-M."/>
            <person name="Qiu X.-J."/>
            <person name="Liu H."/>
            <person name="Zhou S.-S."/>
            <person name="Jia K.-H."/>
            <person name="Nie S."/>
            <person name="Bao Y.-T."/>
            <person name="Zhang R.-G."/>
            <person name="Yun Q.-Z."/>
            <person name="Chai Y.-H."/>
            <person name="Lu J.-Y."/>
            <person name="Li Y."/>
            <person name="Zhao S.-W."/>
            <person name="Mao J.-F."/>
            <person name="Jia S.-G."/>
            <person name="Mao Y.-M."/>
        </authorList>
    </citation>
    <scope>NUCLEOTIDE SEQUENCE</scope>
    <source>
        <strain evidence="2">AT0</strain>
        <tissue evidence="2">Leaf</tissue>
    </source>
</reference>
<comment type="caution">
    <text evidence="2">The sequence shown here is derived from an EMBL/GenBank/DDBJ whole genome shotgun (WGS) entry which is preliminary data.</text>
</comment>
<evidence type="ECO:0000313" key="2">
    <source>
        <dbReference type="EMBL" id="KAH7523554.1"/>
    </source>
</evidence>
<organism evidence="2 3">
    <name type="scientific">Ziziphus jujuba var. spinosa</name>
    <dbReference type="NCBI Taxonomy" id="714518"/>
    <lineage>
        <taxon>Eukaryota</taxon>
        <taxon>Viridiplantae</taxon>
        <taxon>Streptophyta</taxon>
        <taxon>Embryophyta</taxon>
        <taxon>Tracheophyta</taxon>
        <taxon>Spermatophyta</taxon>
        <taxon>Magnoliopsida</taxon>
        <taxon>eudicotyledons</taxon>
        <taxon>Gunneridae</taxon>
        <taxon>Pentapetalae</taxon>
        <taxon>rosids</taxon>
        <taxon>fabids</taxon>
        <taxon>Rosales</taxon>
        <taxon>Rhamnaceae</taxon>
        <taxon>Paliureae</taxon>
        <taxon>Ziziphus</taxon>
    </lineage>
</organism>